<reference evidence="1" key="1">
    <citation type="submission" date="2023-10" db="EMBL/GenBank/DDBJ databases">
        <title>Genome assembly of Pristionchus species.</title>
        <authorList>
            <person name="Yoshida K."/>
            <person name="Sommer R.J."/>
        </authorList>
    </citation>
    <scope>NUCLEOTIDE SEQUENCE</scope>
    <source>
        <strain evidence="1">RS5133</strain>
    </source>
</reference>
<evidence type="ECO:0000313" key="2">
    <source>
        <dbReference type="Proteomes" id="UP001432322"/>
    </source>
</evidence>
<organism evidence="1 2">
    <name type="scientific">Pristionchus fissidentatus</name>
    <dbReference type="NCBI Taxonomy" id="1538716"/>
    <lineage>
        <taxon>Eukaryota</taxon>
        <taxon>Metazoa</taxon>
        <taxon>Ecdysozoa</taxon>
        <taxon>Nematoda</taxon>
        <taxon>Chromadorea</taxon>
        <taxon>Rhabditida</taxon>
        <taxon>Rhabditina</taxon>
        <taxon>Diplogasteromorpha</taxon>
        <taxon>Diplogasteroidea</taxon>
        <taxon>Neodiplogasteridae</taxon>
        <taxon>Pristionchus</taxon>
    </lineage>
</organism>
<dbReference type="Proteomes" id="UP001432322">
    <property type="component" value="Unassembled WGS sequence"/>
</dbReference>
<protein>
    <submittedName>
        <fullName evidence="1">Uncharacterized protein</fullName>
    </submittedName>
</protein>
<feature type="non-terminal residue" evidence="1">
    <location>
        <position position="1"/>
    </location>
</feature>
<keyword evidence="2" id="KW-1185">Reference proteome</keyword>
<dbReference type="EMBL" id="BTSY01000006">
    <property type="protein sequence ID" value="GMT32379.1"/>
    <property type="molecule type" value="Genomic_DNA"/>
</dbReference>
<evidence type="ECO:0000313" key="1">
    <source>
        <dbReference type="EMBL" id="GMT32379.1"/>
    </source>
</evidence>
<comment type="caution">
    <text evidence="1">The sequence shown here is derived from an EMBL/GenBank/DDBJ whole genome shotgun (WGS) entry which is preliminary data.</text>
</comment>
<accession>A0AAV5WRN2</accession>
<proteinExistence type="predicted"/>
<dbReference type="AlphaFoldDB" id="A0AAV5WRN2"/>
<gene>
    <name evidence="1" type="ORF">PFISCL1PPCAC_23676</name>
</gene>
<name>A0AAV5WRN2_9BILA</name>
<sequence length="440" mass="49625">LRCVHVETSSLLSSSSYHCSRWNLEDILTIIELAIPIGSIECPPIFSLREPLWLGSLPSLFPSRSLCLFDVLFAITRGIIETVLHLDHIWSHSGVSGRQACLECGRYLVQMESHVGEVVLHLVSIGKFVGGPEYSRPEEEGASISLNEDTLEEASLPMGIIFLEYSRRASGDVQRPITVDSTDGSLTVIDVSIHMEIRRPLTPSTVGIEVESSLVTSRRTTNDRVATLIHIRLAQHHVPDSARGRLPVVRLVVQSGEYEFDDTIRIGDESIHPERNLGRYGSRQVESRSFNAHHRDGRMIRDLLGHEATAVLLIFESLQKERVEGLCESISIGRQARDGIRRDELHSLSWRLFRHRLDDEIDTYHIRLCQSLQHRHGLVHVHRHFEAGENLAQIRFDDLPQTVAFARRHLAGHLQPLSLSDYCRASDIRDGDEGLGEFGH</sequence>